<dbReference type="OrthoDB" id="281808at2"/>
<dbReference type="EMBL" id="PYGJ01000007">
    <property type="protein sequence ID" value="PSL19079.1"/>
    <property type="molecule type" value="Genomic_DNA"/>
</dbReference>
<keyword evidence="1 4" id="KW-0808">Transferase</keyword>
<evidence type="ECO:0000259" key="3">
    <source>
        <dbReference type="PROSITE" id="PS51186"/>
    </source>
</evidence>
<dbReference type="InterPro" id="IPR050832">
    <property type="entry name" value="Bact_Acetyltransf"/>
</dbReference>
<dbReference type="SUPFAM" id="SSF55729">
    <property type="entry name" value="Acyl-CoA N-acyltransferases (Nat)"/>
    <property type="match status" value="1"/>
</dbReference>
<dbReference type="Pfam" id="PF00583">
    <property type="entry name" value="Acetyltransf_1"/>
    <property type="match status" value="1"/>
</dbReference>
<dbReference type="CDD" id="cd04301">
    <property type="entry name" value="NAT_SF"/>
    <property type="match status" value="1"/>
</dbReference>
<dbReference type="GO" id="GO:0016747">
    <property type="term" value="F:acyltransferase activity, transferring groups other than amino-acyl groups"/>
    <property type="evidence" value="ECO:0007669"/>
    <property type="project" value="InterPro"/>
</dbReference>
<dbReference type="Gene3D" id="3.40.630.30">
    <property type="match status" value="1"/>
</dbReference>
<dbReference type="PANTHER" id="PTHR43877:SF1">
    <property type="entry name" value="ACETYLTRANSFERASE"/>
    <property type="match status" value="1"/>
</dbReference>
<evidence type="ECO:0000313" key="4">
    <source>
        <dbReference type="EMBL" id="PSL19079.1"/>
    </source>
</evidence>
<name>A0A2P8FBJ2_9RHOB</name>
<proteinExistence type="predicted"/>
<dbReference type="PANTHER" id="PTHR43877">
    <property type="entry name" value="AMINOALKYLPHOSPHONATE N-ACETYLTRANSFERASE-RELATED-RELATED"/>
    <property type="match status" value="1"/>
</dbReference>
<evidence type="ECO:0000313" key="5">
    <source>
        <dbReference type="Proteomes" id="UP000240418"/>
    </source>
</evidence>
<evidence type="ECO:0000256" key="1">
    <source>
        <dbReference type="ARBA" id="ARBA00022679"/>
    </source>
</evidence>
<protein>
    <submittedName>
        <fullName evidence="4">N-acetylglutamate synthase-like GNAT family acetyltransferase</fullName>
    </submittedName>
</protein>
<dbReference type="RefSeq" id="WP_106608703.1">
    <property type="nucleotide sequence ID" value="NZ_PYGJ01000007.1"/>
</dbReference>
<organism evidence="4 5">
    <name type="scientific">Shimia abyssi</name>
    <dbReference type="NCBI Taxonomy" id="1662395"/>
    <lineage>
        <taxon>Bacteria</taxon>
        <taxon>Pseudomonadati</taxon>
        <taxon>Pseudomonadota</taxon>
        <taxon>Alphaproteobacteria</taxon>
        <taxon>Rhodobacterales</taxon>
        <taxon>Roseobacteraceae</taxon>
    </lineage>
</organism>
<accession>A0A2P8FBJ2</accession>
<dbReference type="Proteomes" id="UP000240418">
    <property type="component" value="Unassembled WGS sequence"/>
</dbReference>
<dbReference type="InterPro" id="IPR016181">
    <property type="entry name" value="Acyl_CoA_acyltransferase"/>
</dbReference>
<feature type="domain" description="N-acetyltransferase" evidence="3">
    <location>
        <begin position="1"/>
        <end position="141"/>
    </location>
</feature>
<evidence type="ECO:0000256" key="2">
    <source>
        <dbReference type="ARBA" id="ARBA00023315"/>
    </source>
</evidence>
<dbReference type="PROSITE" id="PS51186">
    <property type="entry name" value="GNAT"/>
    <property type="match status" value="1"/>
</dbReference>
<comment type="caution">
    <text evidence="4">The sequence shown here is derived from an EMBL/GenBank/DDBJ whole genome shotgun (WGS) entry which is preliminary data.</text>
</comment>
<dbReference type="InterPro" id="IPR000182">
    <property type="entry name" value="GNAT_dom"/>
</dbReference>
<sequence>MTVRRATLQDADALAQLIDGAYQGYRDRGVDLPDVSGGVADAIADGAVWVIGEAAPVGVLMLSTKGPDAHLMNIAVSADAQGQGVGGKLIRHAMDQAREAGCKGIALATHVDLAENIALYEHLGWSETGREGARVMMYRAI</sequence>
<keyword evidence="5" id="KW-1185">Reference proteome</keyword>
<dbReference type="AlphaFoldDB" id="A0A2P8FBJ2"/>
<reference evidence="4 5" key="1">
    <citation type="submission" date="2018-03" db="EMBL/GenBank/DDBJ databases">
        <title>Genomic Encyclopedia of Archaeal and Bacterial Type Strains, Phase II (KMG-II): from individual species to whole genera.</title>
        <authorList>
            <person name="Goeker M."/>
        </authorList>
    </citation>
    <scope>NUCLEOTIDE SEQUENCE [LARGE SCALE GENOMIC DNA]</scope>
    <source>
        <strain evidence="4 5">DSM 100673</strain>
    </source>
</reference>
<keyword evidence="2" id="KW-0012">Acyltransferase</keyword>
<gene>
    <name evidence="4" type="ORF">CLV88_10722</name>
</gene>